<accession>A0AAW0WYH5</accession>
<evidence type="ECO:0000313" key="3">
    <source>
        <dbReference type="Proteomes" id="UP001445076"/>
    </source>
</evidence>
<dbReference type="EMBL" id="JARKIK010000043">
    <property type="protein sequence ID" value="KAK8737162.1"/>
    <property type="molecule type" value="Genomic_DNA"/>
</dbReference>
<keyword evidence="1" id="KW-0472">Membrane</keyword>
<organism evidence="2 3">
    <name type="scientific">Cherax quadricarinatus</name>
    <name type="common">Australian red claw crayfish</name>
    <dbReference type="NCBI Taxonomy" id="27406"/>
    <lineage>
        <taxon>Eukaryota</taxon>
        <taxon>Metazoa</taxon>
        <taxon>Ecdysozoa</taxon>
        <taxon>Arthropoda</taxon>
        <taxon>Crustacea</taxon>
        <taxon>Multicrustacea</taxon>
        <taxon>Malacostraca</taxon>
        <taxon>Eumalacostraca</taxon>
        <taxon>Eucarida</taxon>
        <taxon>Decapoda</taxon>
        <taxon>Pleocyemata</taxon>
        <taxon>Astacidea</taxon>
        <taxon>Parastacoidea</taxon>
        <taxon>Parastacidae</taxon>
        <taxon>Cherax</taxon>
    </lineage>
</organism>
<evidence type="ECO:0000313" key="2">
    <source>
        <dbReference type="EMBL" id="KAK8737162.1"/>
    </source>
</evidence>
<gene>
    <name evidence="2" type="ORF">OTU49_004822</name>
</gene>
<protein>
    <submittedName>
        <fullName evidence="2">Uncharacterized protein</fullName>
    </submittedName>
</protein>
<feature type="transmembrane region" description="Helical" evidence="1">
    <location>
        <begin position="81"/>
        <end position="102"/>
    </location>
</feature>
<keyword evidence="1" id="KW-1133">Transmembrane helix</keyword>
<name>A0AAW0WYH5_CHEQU</name>
<reference evidence="2 3" key="1">
    <citation type="journal article" date="2024" name="BMC Genomics">
        <title>Genome assembly of redclaw crayfish (Cherax quadricarinatus) provides insights into its immune adaptation and hypoxia tolerance.</title>
        <authorList>
            <person name="Liu Z."/>
            <person name="Zheng J."/>
            <person name="Li H."/>
            <person name="Fang K."/>
            <person name="Wang S."/>
            <person name="He J."/>
            <person name="Zhou D."/>
            <person name="Weng S."/>
            <person name="Chi M."/>
            <person name="Gu Z."/>
            <person name="He J."/>
            <person name="Li F."/>
            <person name="Wang M."/>
        </authorList>
    </citation>
    <scope>NUCLEOTIDE SEQUENCE [LARGE SCALE GENOMIC DNA]</scope>
    <source>
        <strain evidence="2">ZL_2023a</strain>
    </source>
</reference>
<proteinExistence type="predicted"/>
<keyword evidence="1" id="KW-0812">Transmembrane</keyword>
<evidence type="ECO:0000256" key="1">
    <source>
        <dbReference type="SAM" id="Phobius"/>
    </source>
</evidence>
<keyword evidence="3" id="KW-1185">Reference proteome</keyword>
<dbReference type="Proteomes" id="UP001445076">
    <property type="component" value="Unassembled WGS sequence"/>
</dbReference>
<sequence>MVSDSEGLLIQGVGVTVHLSPGTRQCLACIVGKGLTNMHQNFPQSSYKSDLTVTKEQQILLSPWVRSHTSRDFKVKIVHPYFLFSVVSVIYTMSFFCCLCFMTRITHIAFFRVE</sequence>
<dbReference type="AlphaFoldDB" id="A0AAW0WYH5"/>
<comment type="caution">
    <text evidence="2">The sequence shown here is derived from an EMBL/GenBank/DDBJ whole genome shotgun (WGS) entry which is preliminary data.</text>
</comment>